<reference evidence="1 2" key="1">
    <citation type="journal article" date="2014" name="Genome Biol. Evol.">
        <title>The secreted proteins of Achlya hypogyna and Thraustotheca clavata identify the ancestral oomycete secretome and reveal gene acquisitions by horizontal gene transfer.</title>
        <authorList>
            <person name="Misner I."/>
            <person name="Blouin N."/>
            <person name="Leonard G."/>
            <person name="Richards T.A."/>
            <person name="Lane C.E."/>
        </authorList>
    </citation>
    <scope>NUCLEOTIDE SEQUENCE [LARGE SCALE GENOMIC DNA]</scope>
    <source>
        <strain evidence="1 2">ATCC 34112</strain>
    </source>
</reference>
<feature type="non-terminal residue" evidence="1">
    <location>
        <position position="1"/>
    </location>
</feature>
<accession>A0A1V9YYX8</accession>
<dbReference type="Proteomes" id="UP000243217">
    <property type="component" value="Unassembled WGS sequence"/>
</dbReference>
<comment type="caution">
    <text evidence="1">The sequence shown here is derived from an EMBL/GenBank/DDBJ whole genome shotgun (WGS) entry which is preliminary data.</text>
</comment>
<keyword evidence="2" id="KW-1185">Reference proteome</keyword>
<evidence type="ECO:0000313" key="2">
    <source>
        <dbReference type="Proteomes" id="UP000243217"/>
    </source>
</evidence>
<name>A0A1V9YYX8_9STRA</name>
<sequence length="637" mass="71754">VYECRPRWSRAKLFDALMERTIHVQEAVFIGYAMGIDMASLCEVVADTICNQQPEAISRNSCEWIMLLYAKSRVLPSKAVEKLVQHGGLINAIEYIRDVLLQLLANVLIQSTLRVLKENNSTASSAITVTWPWLYSFLSSNKDYSASFAIDSCCAYSCVDGALLIGNSRDEILTAIQALQKTGLELSPSQAKMLIEKGYAAVLVHPSARGLLRSLPIATQVEIMCQFPPSLYEQRDWIVSNLPYLTDKDCLAIATILDPRTVSEKPVVKGDTFTAPAWSSDVAVSERMPLVTEEKVELFLTILLRLNDTRLEGQTACPVVDPFSQAELERLLQTWAKQYRPPILALRCVDYSNWAAAAVLYESQEEWVDAIEYKLQLHDLQQNTTSIPSSADNLQHLLTTLVLQDAKPALSLGTRLSILTRVLLQWFASGHSTDELEAFLSHPDHDAQMGPLMAKVFFTTDIEGKFPERDRKWVAECQNLPLTSSFLFHLVTTQLPAYEVAPVRQLQSMVVENIERNSNEIPFVKITRQTASALGQNDPIETHAKVFTCGHVYPKRVFEDDVLPLFEKRMADLKLRVTAKTLMDEYKPKENGRVEAPCPVCAFSRMQALLAQQQKSVAITREPPRVRIMTSDRWTWK</sequence>
<proteinExistence type="predicted"/>
<dbReference type="OrthoDB" id="69403at2759"/>
<protein>
    <submittedName>
        <fullName evidence="1">Uncharacterized protein</fullName>
    </submittedName>
</protein>
<gene>
    <name evidence="1" type="ORF">THRCLA_09125</name>
</gene>
<dbReference type="AlphaFoldDB" id="A0A1V9YYX8"/>
<evidence type="ECO:0000313" key="1">
    <source>
        <dbReference type="EMBL" id="OQR91009.1"/>
    </source>
</evidence>
<organism evidence="1 2">
    <name type="scientific">Thraustotheca clavata</name>
    <dbReference type="NCBI Taxonomy" id="74557"/>
    <lineage>
        <taxon>Eukaryota</taxon>
        <taxon>Sar</taxon>
        <taxon>Stramenopiles</taxon>
        <taxon>Oomycota</taxon>
        <taxon>Saprolegniomycetes</taxon>
        <taxon>Saprolegniales</taxon>
        <taxon>Achlyaceae</taxon>
        <taxon>Thraustotheca</taxon>
    </lineage>
</organism>
<dbReference type="EMBL" id="JNBS01002463">
    <property type="protein sequence ID" value="OQR91009.1"/>
    <property type="molecule type" value="Genomic_DNA"/>
</dbReference>